<gene>
    <name evidence="1" type="ORF">DFH08DRAFT_115198</name>
</gene>
<name>A0AAD7A6N3_9AGAR</name>
<comment type="caution">
    <text evidence="1">The sequence shown here is derived from an EMBL/GenBank/DDBJ whole genome shotgun (WGS) entry which is preliminary data.</text>
</comment>
<protein>
    <submittedName>
        <fullName evidence="1">Uncharacterized protein</fullName>
    </submittedName>
</protein>
<dbReference type="AlphaFoldDB" id="A0AAD7A6N3"/>
<sequence length="124" mass="14246">MPFSGNRRAVFNAMLLAQASFFYYFKRKSTTAERNRSEARISVLESVVQQLRSSDTPLSDAELARLKRLAAPRPLVVEPQLTYEPVPLKEILLGRGKQKRAMEMTDAYLDKIAEELEKSRQEQQ</sequence>
<reference evidence="1" key="1">
    <citation type="submission" date="2023-03" db="EMBL/GenBank/DDBJ databases">
        <title>Massive genome expansion in bonnet fungi (Mycena s.s.) driven by repeated elements and novel gene families across ecological guilds.</title>
        <authorList>
            <consortium name="Lawrence Berkeley National Laboratory"/>
            <person name="Harder C.B."/>
            <person name="Miyauchi S."/>
            <person name="Viragh M."/>
            <person name="Kuo A."/>
            <person name="Thoen E."/>
            <person name="Andreopoulos B."/>
            <person name="Lu D."/>
            <person name="Skrede I."/>
            <person name="Drula E."/>
            <person name="Henrissat B."/>
            <person name="Morin E."/>
            <person name="Kohler A."/>
            <person name="Barry K."/>
            <person name="LaButti K."/>
            <person name="Morin E."/>
            <person name="Salamov A."/>
            <person name="Lipzen A."/>
            <person name="Mereny Z."/>
            <person name="Hegedus B."/>
            <person name="Baldrian P."/>
            <person name="Stursova M."/>
            <person name="Weitz H."/>
            <person name="Taylor A."/>
            <person name="Grigoriev I.V."/>
            <person name="Nagy L.G."/>
            <person name="Martin F."/>
            <person name="Kauserud H."/>
        </authorList>
    </citation>
    <scope>NUCLEOTIDE SEQUENCE</scope>
    <source>
        <strain evidence="1">CBHHK002</strain>
    </source>
</reference>
<dbReference type="Proteomes" id="UP001218218">
    <property type="component" value="Unassembled WGS sequence"/>
</dbReference>
<keyword evidence="2" id="KW-1185">Reference proteome</keyword>
<organism evidence="1 2">
    <name type="scientific">Mycena albidolilacea</name>
    <dbReference type="NCBI Taxonomy" id="1033008"/>
    <lineage>
        <taxon>Eukaryota</taxon>
        <taxon>Fungi</taxon>
        <taxon>Dikarya</taxon>
        <taxon>Basidiomycota</taxon>
        <taxon>Agaricomycotina</taxon>
        <taxon>Agaricomycetes</taxon>
        <taxon>Agaricomycetidae</taxon>
        <taxon>Agaricales</taxon>
        <taxon>Marasmiineae</taxon>
        <taxon>Mycenaceae</taxon>
        <taxon>Mycena</taxon>
    </lineage>
</organism>
<accession>A0AAD7A6N3</accession>
<evidence type="ECO:0000313" key="1">
    <source>
        <dbReference type="EMBL" id="KAJ7350685.1"/>
    </source>
</evidence>
<evidence type="ECO:0000313" key="2">
    <source>
        <dbReference type="Proteomes" id="UP001218218"/>
    </source>
</evidence>
<dbReference type="EMBL" id="JARIHO010000014">
    <property type="protein sequence ID" value="KAJ7350685.1"/>
    <property type="molecule type" value="Genomic_DNA"/>
</dbReference>
<proteinExistence type="predicted"/>